<keyword evidence="1" id="KW-0812">Transmembrane</keyword>
<keyword evidence="1" id="KW-1133">Transmembrane helix</keyword>
<name>A0A832WJI3_PYRHR</name>
<keyword evidence="1" id="KW-0472">Membrane</keyword>
<evidence type="ECO:0000256" key="1">
    <source>
        <dbReference type="SAM" id="Phobius"/>
    </source>
</evidence>
<evidence type="ECO:0000313" key="2">
    <source>
        <dbReference type="EMBL" id="HII60379.1"/>
    </source>
</evidence>
<reference evidence="2" key="1">
    <citation type="journal article" date="2020" name="bioRxiv">
        <title>A rank-normalized archaeal taxonomy based on genome phylogeny resolves widespread incomplete and uneven classifications.</title>
        <authorList>
            <person name="Rinke C."/>
            <person name="Chuvochina M."/>
            <person name="Mussig A.J."/>
            <person name="Chaumeil P.-A."/>
            <person name="Waite D.W."/>
            <person name="Whitman W.B."/>
            <person name="Parks D.H."/>
            <person name="Hugenholtz P."/>
        </authorList>
    </citation>
    <scope>NUCLEOTIDE SEQUENCE</scope>
    <source>
        <strain evidence="2">UBA8834</strain>
    </source>
</reference>
<dbReference type="GeneID" id="1443703"/>
<organism evidence="2 3">
    <name type="scientific">Pyrococcus horikoshii</name>
    <dbReference type="NCBI Taxonomy" id="53953"/>
    <lineage>
        <taxon>Archaea</taxon>
        <taxon>Methanobacteriati</taxon>
        <taxon>Methanobacteriota</taxon>
        <taxon>Thermococci</taxon>
        <taxon>Thermococcales</taxon>
        <taxon>Thermococcaceae</taxon>
        <taxon>Pyrococcus</taxon>
    </lineage>
</organism>
<proteinExistence type="predicted"/>
<feature type="transmembrane region" description="Helical" evidence="1">
    <location>
        <begin position="72"/>
        <end position="93"/>
    </location>
</feature>
<dbReference type="EMBL" id="DUJN01000002">
    <property type="protein sequence ID" value="HII60379.1"/>
    <property type="molecule type" value="Genomic_DNA"/>
</dbReference>
<sequence>MNPENKMMLIAYGIFTIAGIISGLLSVYAPLGWIIGWAIYVISPKLLIALVPELPEELKNEKVILKKTFWSFFFFWLYFTGMTYTVIINYQAVPYYNGTLYYNVSKG</sequence>
<protein>
    <submittedName>
        <fullName evidence="2">Uncharacterized protein</fullName>
    </submittedName>
</protein>
<evidence type="ECO:0000313" key="3">
    <source>
        <dbReference type="Proteomes" id="UP000617544"/>
    </source>
</evidence>
<comment type="caution">
    <text evidence="2">The sequence shown here is derived from an EMBL/GenBank/DDBJ whole genome shotgun (WGS) entry which is preliminary data.</text>
</comment>
<gene>
    <name evidence="2" type="ORF">HA331_01205</name>
</gene>
<dbReference type="RefSeq" id="WP_010885465.1">
    <property type="nucleotide sequence ID" value="NZ_DUJN01000002.1"/>
</dbReference>
<accession>A0A832WJI3</accession>
<dbReference type="Proteomes" id="UP000617544">
    <property type="component" value="Unassembled WGS sequence"/>
</dbReference>
<dbReference type="OMA" id="FFWLYFT"/>
<dbReference type="AlphaFoldDB" id="A0A832WJI3"/>
<feature type="transmembrane region" description="Helical" evidence="1">
    <location>
        <begin position="7"/>
        <end position="25"/>
    </location>
</feature>
<feature type="transmembrane region" description="Helical" evidence="1">
    <location>
        <begin position="31"/>
        <end position="51"/>
    </location>
</feature>